<dbReference type="InterPro" id="IPR011059">
    <property type="entry name" value="Metal-dep_hydrolase_composite"/>
</dbReference>
<evidence type="ECO:0000256" key="4">
    <source>
        <dbReference type="ARBA" id="ARBA00022723"/>
    </source>
</evidence>
<organism evidence="8 9">
    <name type="scientific">Candidatus Promineifilum breve</name>
    <dbReference type="NCBI Taxonomy" id="1806508"/>
    <lineage>
        <taxon>Bacteria</taxon>
        <taxon>Bacillati</taxon>
        <taxon>Chloroflexota</taxon>
        <taxon>Ardenticatenia</taxon>
        <taxon>Candidatus Promineifilales</taxon>
        <taxon>Candidatus Promineifilaceae</taxon>
        <taxon>Candidatus Promineifilum</taxon>
    </lineage>
</organism>
<reference evidence="8" key="1">
    <citation type="submission" date="2016-01" db="EMBL/GenBank/DDBJ databases">
        <authorList>
            <person name="Mcilroy J.S."/>
            <person name="Karst M S."/>
            <person name="Albertsen M."/>
        </authorList>
    </citation>
    <scope>NUCLEOTIDE SEQUENCE</scope>
    <source>
        <strain evidence="8">Cfx-K</strain>
    </source>
</reference>
<dbReference type="SUPFAM" id="SSF51556">
    <property type="entry name" value="Metallo-dependent hydrolases"/>
    <property type="match status" value="1"/>
</dbReference>
<dbReference type="GO" id="GO:0006145">
    <property type="term" value="P:purine nucleobase catabolic process"/>
    <property type="evidence" value="ECO:0007669"/>
    <property type="project" value="TreeGrafter"/>
</dbReference>
<dbReference type="PANTHER" id="PTHR43668">
    <property type="entry name" value="ALLANTOINASE"/>
    <property type="match status" value="1"/>
</dbReference>
<keyword evidence="5" id="KW-0378">Hydrolase</keyword>
<evidence type="ECO:0000256" key="1">
    <source>
        <dbReference type="ARBA" id="ARBA00001947"/>
    </source>
</evidence>
<keyword evidence="6" id="KW-0665">Pyrimidine biosynthesis</keyword>
<feature type="domain" description="Dihydroorotase catalytic" evidence="7">
    <location>
        <begin position="4"/>
        <end position="78"/>
    </location>
</feature>
<proteinExistence type="inferred from homology"/>
<comment type="function">
    <text evidence="2">Catalyzes the reversible cyclization of carbamoyl aspartate to dihydroorotate.</text>
</comment>
<dbReference type="KEGG" id="pbf:CFX0092_B0178"/>
<dbReference type="InterPro" id="IPR032466">
    <property type="entry name" value="Metal_Hydrolase"/>
</dbReference>
<comment type="cofactor">
    <cofactor evidence="1">
        <name>Zn(2+)</name>
        <dbReference type="ChEBI" id="CHEBI:29105"/>
    </cofactor>
</comment>
<keyword evidence="9" id="KW-1185">Reference proteome</keyword>
<evidence type="ECO:0000256" key="5">
    <source>
        <dbReference type="ARBA" id="ARBA00022801"/>
    </source>
</evidence>
<evidence type="ECO:0000256" key="3">
    <source>
        <dbReference type="ARBA" id="ARBA00010286"/>
    </source>
</evidence>
<comment type="similarity">
    <text evidence="3">Belongs to the metallo-dependent hydrolases superfamily. DHOase family. Class I DHOase subfamily.</text>
</comment>
<dbReference type="GO" id="GO:0004038">
    <property type="term" value="F:allantoinase activity"/>
    <property type="evidence" value="ECO:0007669"/>
    <property type="project" value="TreeGrafter"/>
</dbReference>
<keyword evidence="4" id="KW-0479">Metal-binding</keyword>
<dbReference type="InterPro" id="IPR050138">
    <property type="entry name" value="DHOase/Allantoinase_Hydrolase"/>
</dbReference>
<dbReference type="Pfam" id="PF12890">
    <property type="entry name" value="DHOase"/>
    <property type="match status" value="1"/>
</dbReference>
<dbReference type="GO" id="GO:0005737">
    <property type="term" value="C:cytoplasm"/>
    <property type="evidence" value="ECO:0007669"/>
    <property type="project" value="TreeGrafter"/>
</dbReference>
<evidence type="ECO:0000259" key="7">
    <source>
        <dbReference type="Pfam" id="PF12890"/>
    </source>
</evidence>
<dbReference type="EMBL" id="LN890656">
    <property type="protein sequence ID" value="CUS05712.1"/>
    <property type="molecule type" value="Genomic_DNA"/>
</dbReference>
<protein>
    <submittedName>
        <fullName evidence="8">Dihydroorotase</fullName>
    </submittedName>
</protein>
<evidence type="ECO:0000256" key="6">
    <source>
        <dbReference type="ARBA" id="ARBA00022975"/>
    </source>
</evidence>
<dbReference type="InterPro" id="IPR002195">
    <property type="entry name" value="Dihydroorotase_CS"/>
</dbReference>
<dbReference type="Gene3D" id="3.20.20.140">
    <property type="entry name" value="Metal-dependent hydrolases"/>
    <property type="match status" value="1"/>
</dbReference>
<dbReference type="GO" id="GO:0046872">
    <property type="term" value="F:metal ion binding"/>
    <property type="evidence" value="ECO:0007669"/>
    <property type="project" value="UniProtKB-KW"/>
</dbReference>
<evidence type="ECO:0000256" key="2">
    <source>
        <dbReference type="ARBA" id="ARBA00002368"/>
    </source>
</evidence>
<sequence>MTDLTLPGLIDIHTHLRVPGGEHKEDFATGTAAALAGGVTLVLAMPNTNPPLTTPAALETARHAAARDARCDVGLYAGAAPGDLGYLPQLAEGAVALKIYLNDTFGKLRMEDVPALVTCFRDWPRPKLIALHAERQSVAVALALASIYDRPIHIVHVSRREEIELIADAKGRGLPVTCEVSPHHLFLTVADAARLGPLGDMRPLLGTADDVAALWAHLNDTIDCIATDHAPHTLAEKGGDNPPPGVPGLETSLPLMLAAVQDGRLSVARLTALMHDNPRRIFGLPPQPDTRVEVDMTPWVIPATGWRTKCDWTPFAGLTAGGRVARVVMRGQTVYEAGVVLAAPGTGQLL</sequence>
<gene>
    <name evidence="8" type="primary">pyrC</name>
    <name evidence="8" type="ORF">CFX0092_B0178</name>
</gene>
<dbReference type="RefSeq" id="WP_095045086.1">
    <property type="nucleotide sequence ID" value="NZ_LN890656.1"/>
</dbReference>
<dbReference type="AlphaFoldDB" id="A0A160T6Z2"/>
<dbReference type="Proteomes" id="UP000215027">
    <property type="component" value="Chromosome II"/>
</dbReference>
<dbReference type="InterPro" id="IPR024403">
    <property type="entry name" value="DHOase_cat"/>
</dbReference>
<evidence type="ECO:0000313" key="9">
    <source>
        <dbReference type="Proteomes" id="UP000215027"/>
    </source>
</evidence>
<dbReference type="PANTHER" id="PTHR43668:SF2">
    <property type="entry name" value="ALLANTOINASE"/>
    <property type="match status" value="1"/>
</dbReference>
<accession>A0A160T6Z2</accession>
<evidence type="ECO:0000313" key="8">
    <source>
        <dbReference type="EMBL" id="CUS05712.1"/>
    </source>
</evidence>
<dbReference type="OrthoDB" id="9765462at2"/>
<name>A0A160T6Z2_9CHLR</name>
<dbReference type="FunFam" id="3.20.20.140:FF:000036">
    <property type="entry name" value="Carbamoyl-phosphate synthase large chain"/>
    <property type="match status" value="1"/>
</dbReference>
<dbReference type="SUPFAM" id="SSF51338">
    <property type="entry name" value="Composite domain of metallo-dependent hydrolases"/>
    <property type="match status" value="1"/>
</dbReference>
<dbReference type="PROSITE" id="PS00483">
    <property type="entry name" value="DIHYDROOROTASE_2"/>
    <property type="match status" value="1"/>
</dbReference>